<feature type="transmembrane region" description="Helical" evidence="1">
    <location>
        <begin position="358"/>
        <end position="375"/>
    </location>
</feature>
<keyword evidence="1" id="KW-0472">Membrane</keyword>
<gene>
    <name evidence="3" type="ORF">PO587_05075</name>
</gene>
<evidence type="ECO:0000313" key="4">
    <source>
        <dbReference type="Proteomes" id="UP001221328"/>
    </source>
</evidence>
<feature type="transmembrane region" description="Helical" evidence="1">
    <location>
        <begin position="244"/>
        <end position="260"/>
    </location>
</feature>
<evidence type="ECO:0008006" key="5">
    <source>
        <dbReference type="Google" id="ProtNLM"/>
    </source>
</evidence>
<feature type="transmembrane region" description="Helical" evidence="1">
    <location>
        <begin position="169"/>
        <end position="185"/>
    </location>
</feature>
<dbReference type="EMBL" id="JAQOSK010000001">
    <property type="protein sequence ID" value="MDC2953819.1"/>
    <property type="molecule type" value="Genomic_DNA"/>
</dbReference>
<feature type="transmembrane region" description="Helical" evidence="1">
    <location>
        <begin position="144"/>
        <end position="164"/>
    </location>
</feature>
<keyword evidence="1" id="KW-1133">Transmembrane helix</keyword>
<reference evidence="3 4" key="1">
    <citation type="journal article" date="2015" name="Int. J. Syst. Evol. Microbiol.">
        <title>Streptomyces gilvifuscus sp. nov., an actinomycete that produces antibacterial compounds isolated from soil.</title>
        <authorList>
            <person name="Nguyen T.M."/>
            <person name="Kim J."/>
        </authorList>
    </citation>
    <scope>NUCLEOTIDE SEQUENCE [LARGE SCALE GENOMIC DNA]</scope>
    <source>
        <strain evidence="3 4">T113</strain>
    </source>
</reference>
<evidence type="ECO:0000256" key="1">
    <source>
        <dbReference type="SAM" id="Phobius"/>
    </source>
</evidence>
<feature type="transmembrane region" description="Helical" evidence="1">
    <location>
        <begin position="330"/>
        <end position="351"/>
    </location>
</feature>
<feature type="signal peptide" evidence="2">
    <location>
        <begin position="1"/>
        <end position="20"/>
    </location>
</feature>
<feature type="chain" id="PRO_5047255684" description="Glycosyltransferase RgtA/B/C/D-like domain-containing protein" evidence="2">
    <location>
        <begin position="21"/>
        <end position="434"/>
    </location>
</feature>
<keyword evidence="4" id="KW-1185">Reference proteome</keyword>
<dbReference type="Proteomes" id="UP001221328">
    <property type="component" value="Unassembled WGS sequence"/>
</dbReference>
<name>A0ABT5FMS2_9ACTN</name>
<feature type="transmembrane region" description="Helical" evidence="1">
    <location>
        <begin position="197"/>
        <end position="214"/>
    </location>
</feature>
<protein>
    <recommendedName>
        <fullName evidence="5">Glycosyltransferase RgtA/B/C/D-like domain-containing protein</fullName>
    </recommendedName>
</protein>
<feature type="transmembrane region" description="Helical" evidence="1">
    <location>
        <begin position="272"/>
        <end position="294"/>
    </location>
</feature>
<accession>A0ABT5FMS2</accession>
<dbReference type="RefSeq" id="WP_200702604.1">
    <property type="nucleotide sequence ID" value="NZ_JAQOSK010000001.1"/>
</dbReference>
<feature type="transmembrane region" description="Helical" evidence="1">
    <location>
        <begin position="381"/>
        <end position="401"/>
    </location>
</feature>
<comment type="caution">
    <text evidence="3">The sequence shown here is derived from an EMBL/GenBank/DDBJ whole genome shotgun (WGS) entry which is preliminary data.</text>
</comment>
<evidence type="ECO:0000256" key="2">
    <source>
        <dbReference type="SAM" id="SignalP"/>
    </source>
</evidence>
<keyword evidence="2" id="KW-0732">Signal</keyword>
<organism evidence="3 4">
    <name type="scientific">Streptomyces gilvifuscus</name>
    <dbReference type="NCBI Taxonomy" id="1550617"/>
    <lineage>
        <taxon>Bacteria</taxon>
        <taxon>Bacillati</taxon>
        <taxon>Actinomycetota</taxon>
        <taxon>Actinomycetes</taxon>
        <taxon>Kitasatosporales</taxon>
        <taxon>Streptomycetaceae</taxon>
        <taxon>Streptomyces</taxon>
    </lineage>
</organism>
<proteinExistence type="predicted"/>
<keyword evidence="1" id="KW-0812">Transmembrane</keyword>
<sequence>MWRLPFWFSLIALVFAAAQSAEIQGRARMDTRQYVAHAYMLQGVGREEASRRALEYFCDSARVAAARHASADLATYRNHDGGDSAYRDCRARGERIIAGAARRTDITGYRALFSDPRVSEIFATRPGYPAFTIPFVRAFGLVRGLWAAGVVVTVLASGFVVLILRRLGVSAPLALLGQVLYYALPTGTESMQPMCEGLLLCLLLAGILGCVRVLEGRVRSGTAISVAAFAAAACVKYAQTLLAVAGIAGVLALYLCVRWGRTRELPRPEGTLLAVTGLFAVALQLVIAVCALPGTRASLQELLAVHYSRPVPPHLLHQFLRLSLAFWREWLRGALVQPLNLLLLAAGAWGALRYHRPFALLVVGVAVAGFANQAGHPETAMGPRLLVMASLLPVCGIPLLIESHAGRRARKGQDTAVLPPRTERRLAAPEGQLY</sequence>
<evidence type="ECO:0000313" key="3">
    <source>
        <dbReference type="EMBL" id="MDC2953819.1"/>
    </source>
</evidence>